<feature type="compositionally biased region" description="Low complexity" evidence="1">
    <location>
        <begin position="354"/>
        <end position="370"/>
    </location>
</feature>
<dbReference type="OrthoDB" id="419694at2759"/>
<dbReference type="STRING" id="4829.A0A163IY00"/>
<feature type="compositionally biased region" description="Low complexity" evidence="1">
    <location>
        <begin position="335"/>
        <end position="346"/>
    </location>
</feature>
<feature type="compositionally biased region" description="Basic and acidic residues" evidence="1">
    <location>
        <begin position="186"/>
        <end position="203"/>
    </location>
</feature>
<organism evidence="2">
    <name type="scientific">Absidia glauca</name>
    <name type="common">Pin mould</name>
    <dbReference type="NCBI Taxonomy" id="4829"/>
    <lineage>
        <taxon>Eukaryota</taxon>
        <taxon>Fungi</taxon>
        <taxon>Fungi incertae sedis</taxon>
        <taxon>Mucoromycota</taxon>
        <taxon>Mucoromycotina</taxon>
        <taxon>Mucoromycetes</taxon>
        <taxon>Mucorales</taxon>
        <taxon>Cunninghamellaceae</taxon>
        <taxon>Absidia</taxon>
    </lineage>
</organism>
<evidence type="ECO:0000313" key="3">
    <source>
        <dbReference type="Proteomes" id="UP000078561"/>
    </source>
</evidence>
<reference evidence="2" key="1">
    <citation type="submission" date="2016-04" db="EMBL/GenBank/DDBJ databases">
        <authorList>
            <person name="Evans L.H."/>
            <person name="Alamgir A."/>
            <person name="Owens N."/>
            <person name="Weber N.D."/>
            <person name="Virtaneva K."/>
            <person name="Barbian K."/>
            <person name="Babar A."/>
            <person name="Rosenke K."/>
        </authorList>
    </citation>
    <scope>NUCLEOTIDE SEQUENCE [LARGE SCALE GENOMIC DNA]</scope>
    <source>
        <strain evidence="2">CBS 101.48</strain>
    </source>
</reference>
<dbReference type="Proteomes" id="UP000078561">
    <property type="component" value="Unassembled WGS sequence"/>
</dbReference>
<accession>A0A163IY00</accession>
<gene>
    <name evidence="2" type="primary">ABSGL_01334.1 scaffold 1223</name>
</gene>
<feature type="compositionally biased region" description="Low complexity" evidence="1">
    <location>
        <begin position="214"/>
        <end position="231"/>
    </location>
</feature>
<evidence type="ECO:0000313" key="2">
    <source>
        <dbReference type="EMBL" id="SAL95993.1"/>
    </source>
</evidence>
<keyword evidence="3" id="KW-1185">Reference proteome</keyword>
<dbReference type="EMBL" id="LT550481">
    <property type="protein sequence ID" value="SAL95993.1"/>
    <property type="molecule type" value="Genomic_DNA"/>
</dbReference>
<proteinExistence type="predicted"/>
<evidence type="ECO:0000256" key="1">
    <source>
        <dbReference type="SAM" id="MobiDB-lite"/>
    </source>
</evidence>
<feature type="region of interest" description="Disordered" evidence="1">
    <location>
        <begin position="152"/>
        <end position="231"/>
    </location>
</feature>
<name>A0A163IY00_ABSGL</name>
<protein>
    <submittedName>
        <fullName evidence="2">Uncharacterized protein</fullName>
    </submittedName>
</protein>
<dbReference type="InParanoid" id="A0A163IY00"/>
<dbReference type="AlphaFoldDB" id="A0A163IY00"/>
<sequence>MDNTVECSTGTKYKAVENVNNGTILLIPIRQIQGQDYLLLSDIEAMAPVTALLSNGKMIPFEIDSATLLELVPKRVRVQDVDSIWQIHTATPSASASNDATLTQQHDATTEILQRTLHLEQQFDQLLHRLSHLTVSTQDSTFVSLLSSGPHEQLYQHQQQQHRTDTTTEADTTHSSTAVTASGGSERPHLHNNDNNRILDSHPTRRSVSPPPAFDDSSFSSSPTTSSPSASLLVNRIPQPLHHQLHHPLIASPIGRRTSNPPLSHRQSSTSATPTAIVPSSPAPPLQYYQPNTSSSLSSSSSSSSSPVSHSPPPTTASTGTSAHMPHIDDAHMPSTSSNNSSNNSTLPPIHDPSSSSSSSSSTSSTSTSTDNPHPAAQHAELSAAPPPSYETSIFGTIKALIQHIRVFEHHIPNRHKSPRWLARRAEWVGYEPQTIEQVAYQLVQLEMALLWTAVTESWIQERETWLTLVASARTERHLAGALVNLERHTLVTDDAWQTVRDQWTSELLEVIVSVGF</sequence>
<feature type="compositionally biased region" description="Low complexity" evidence="1">
    <location>
        <begin position="291"/>
        <end position="309"/>
    </location>
</feature>
<feature type="compositionally biased region" description="Polar residues" evidence="1">
    <location>
        <begin position="257"/>
        <end position="274"/>
    </location>
</feature>
<feature type="region of interest" description="Disordered" evidence="1">
    <location>
        <begin position="252"/>
        <end position="388"/>
    </location>
</feature>
<feature type="compositionally biased region" description="Low complexity" evidence="1">
    <location>
        <begin position="156"/>
        <end position="178"/>
    </location>
</feature>